<dbReference type="GO" id="GO:0016787">
    <property type="term" value="F:hydrolase activity"/>
    <property type="evidence" value="ECO:0007669"/>
    <property type="project" value="UniProtKB-KW"/>
</dbReference>
<keyword evidence="1" id="KW-1277">Toxin-antitoxin system</keyword>
<dbReference type="GO" id="GO:0004519">
    <property type="term" value="F:endonuclease activity"/>
    <property type="evidence" value="ECO:0007669"/>
    <property type="project" value="UniProtKB-KW"/>
</dbReference>
<dbReference type="Pfam" id="PF07927">
    <property type="entry name" value="HicA_toxin"/>
    <property type="match status" value="1"/>
</dbReference>
<accession>A0A4P9TIA5</accession>
<name>A0A4P9TIA5_9EURY</name>
<keyword evidence="2" id="KW-0540">Nuclease</keyword>
<keyword evidence="8" id="KW-1185">Reference proteome</keyword>
<dbReference type="InterPro" id="IPR038570">
    <property type="entry name" value="HicA_sf"/>
</dbReference>
<evidence type="ECO:0000256" key="6">
    <source>
        <dbReference type="ARBA" id="ARBA00023016"/>
    </source>
</evidence>
<dbReference type="GO" id="GO:0003729">
    <property type="term" value="F:mRNA binding"/>
    <property type="evidence" value="ECO:0007669"/>
    <property type="project" value="InterPro"/>
</dbReference>
<evidence type="ECO:0000256" key="4">
    <source>
        <dbReference type="ARBA" id="ARBA00022801"/>
    </source>
</evidence>
<evidence type="ECO:0000256" key="5">
    <source>
        <dbReference type="ARBA" id="ARBA00022884"/>
    </source>
</evidence>
<evidence type="ECO:0000256" key="3">
    <source>
        <dbReference type="ARBA" id="ARBA00022759"/>
    </source>
</evidence>
<keyword evidence="5" id="KW-0694">RNA-binding</keyword>
<keyword evidence="3" id="KW-0255">Endonuclease</keyword>
<gene>
    <name evidence="7" type="ORF">FGF80_15545</name>
</gene>
<dbReference type="GeneID" id="96157446"/>
<dbReference type="AlphaFoldDB" id="A0A4P9TIA5"/>
<dbReference type="EMBL" id="CP040637">
    <property type="protein sequence ID" value="QCW04557.1"/>
    <property type="molecule type" value="Genomic_DNA"/>
</dbReference>
<proteinExistence type="predicted"/>
<dbReference type="SUPFAM" id="SSF54786">
    <property type="entry name" value="YcfA/nrd intein domain"/>
    <property type="match status" value="1"/>
</dbReference>
<evidence type="ECO:0000256" key="1">
    <source>
        <dbReference type="ARBA" id="ARBA00022649"/>
    </source>
</evidence>
<sequence>MSRTSFSGREIAKVLQDHDFQPVDRTGSHLKLRYENPETNEVRIVTVPMHSEDKIPTGTMRSIAEQCSVEDFHAWCEWIDNNR</sequence>
<evidence type="ECO:0000313" key="8">
    <source>
        <dbReference type="Proteomes" id="UP000307562"/>
    </source>
</evidence>
<evidence type="ECO:0000256" key="2">
    <source>
        <dbReference type="ARBA" id="ARBA00022722"/>
    </source>
</evidence>
<keyword evidence="4" id="KW-0378">Hydrolase</keyword>
<organism evidence="7 8">
    <name type="scientific">Natrinema pallidum</name>
    <dbReference type="NCBI Taxonomy" id="69527"/>
    <lineage>
        <taxon>Archaea</taxon>
        <taxon>Methanobacteriati</taxon>
        <taxon>Methanobacteriota</taxon>
        <taxon>Stenosarchaea group</taxon>
        <taxon>Halobacteria</taxon>
        <taxon>Halobacteriales</taxon>
        <taxon>Natrialbaceae</taxon>
        <taxon>Natrinema</taxon>
    </lineage>
</organism>
<reference evidence="8" key="1">
    <citation type="submission" date="2019-05" db="EMBL/GenBank/DDBJ databases">
        <title>Complete Genome Sequence and Methylation Pattern of the Halophilic Archaeon Natrinema pallidum BOL6-1.</title>
        <authorList>
            <person name="DasSarma P."/>
            <person name="DasSarma B.P."/>
            <person name="DasSarma S.L."/>
            <person name="Martinez F.L."/>
            <person name="Guzman D."/>
            <person name="Roberts R.J."/>
            <person name="DasSarma S."/>
        </authorList>
    </citation>
    <scope>NUCLEOTIDE SEQUENCE [LARGE SCALE GENOMIC DNA]</scope>
    <source>
        <strain evidence="8">BOL6-1</strain>
    </source>
</reference>
<evidence type="ECO:0000313" key="7">
    <source>
        <dbReference type="EMBL" id="QCW04557.1"/>
    </source>
</evidence>
<keyword evidence="6" id="KW-0346">Stress response</keyword>
<dbReference type="Proteomes" id="UP000307562">
    <property type="component" value="Chromosome"/>
</dbReference>
<dbReference type="KEGG" id="npl:FGF80_15545"/>
<protein>
    <submittedName>
        <fullName evidence="7">Type II toxin-antitoxin system HicA family toxin</fullName>
    </submittedName>
</protein>
<dbReference type="InterPro" id="IPR012933">
    <property type="entry name" value="HicA_mRNA_interferase"/>
</dbReference>
<dbReference type="RefSeq" id="WP_138655007.1">
    <property type="nucleotide sequence ID" value="NZ_CP040637.1"/>
</dbReference>
<dbReference type="Gene3D" id="3.30.920.30">
    <property type="entry name" value="Hypothetical protein"/>
    <property type="match status" value="1"/>
</dbReference>